<feature type="compositionally biased region" description="Basic and acidic residues" evidence="1">
    <location>
        <begin position="23"/>
        <end position="32"/>
    </location>
</feature>
<proteinExistence type="predicted"/>
<feature type="compositionally biased region" description="Polar residues" evidence="1">
    <location>
        <begin position="88"/>
        <end position="105"/>
    </location>
</feature>
<feature type="compositionally biased region" description="Basic and acidic residues" evidence="1">
    <location>
        <begin position="77"/>
        <end position="87"/>
    </location>
</feature>
<feature type="compositionally biased region" description="Polar residues" evidence="1">
    <location>
        <begin position="51"/>
        <end position="76"/>
    </location>
</feature>
<feature type="compositionally biased region" description="Polar residues" evidence="1">
    <location>
        <begin position="1"/>
        <end position="21"/>
    </location>
</feature>
<organism evidence="2 3">
    <name type="scientific">Pagothenia borchgrevinki</name>
    <name type="common">Bald rockcod</name>
    <name type="synonym">Trematomus borchgrevinki</name>
    <dbReference type="NCBI Taxonomy" id="8213"/>
    <lineage>
        <taxon>Eukaryota</taxon>
        <taxon>Metazoa</taxon>
        <taxon>Chordata</taxon>
        <taxon>Craniata</taxon>
        <taxon>Vertebrata</taxon>
        <taxon>Euteleostomi</taxon>
        <taxon>Actinopterygii</taxon>
        <taxon>Neopterygii</taxon>
        <taxon>Teleostei</taxon>
        <taxon>Neoteleostei</taxon>
        <taxon>Acanthomorphata</taxon>
        <taxon>Eupercaria</taxon>
        <taxon>Perciformes</taxon>
        <taxon>Notothenioidei</taxon>
        <taxon>Nototheniidae</taxon>
        <taxon>Pagothenia</taxon>
    </lineage>
</organism>
<evidence type="ECO:0000313" key="2">
    <source>
        <dbReference type="EMBL" id="KAL3066617.1"/>
    </source>
</evidence>
<comment type="caution">
    <text evidence="2">The sequence shown here is derived from an EMBL/GenBank/DDBJ whole genome shotgun (WGS) entry which is preliminary data.</text>
</comment>
<dbReference type="EMBL" id="JBIYXZ010002068">
    <property type="protein sequence ID" value="KAL3066617.1"/>
    <property type="molecule type" value="Genomic_DNA"/>
</dbReference>
<feature type="region of interest" description="Disordered" evidence="1">
    <location>
        <begin position="1"/>
        <end position="154"/>
    </location>
</feature>
<gene>
    <name evidence="2" type="ORF">OYC64_016545</name>
</gene>
<dbReference type="Proteomes" id="UP001619887">
    <property type="component" value="Unassembled WGS sequence"/>
</dbReference>
<reference evidence="2 3" key="1">
    <citation type="journal article" date="2022" name="G3 (Bethesda)">
        <title>Evaluating Illumina-, Nanopore-, and PacBio-based genome assembly strategies with the bald notothen, Trematomus borchgrevinki.</title>
        <authorList>
            <person name="Rayamajhi N."/>
            <person name="Cheng C.C."/>
            <person name="Catchen J.M."/>
        </authorList>
    </citation>
    <scope>NUCLEOTIDE SEQUENCE [LARGE SCALE GENOMIC DNA]</scope>
    <source>
        <strain evidence="2">AGRC-2024</strain>
    </source>
</reference>
<dbReference type="AlphaFoldDB" id="A0ABD2HKX5"/>
<keyword evidence="3" id="KW-1185">Reference proteome</keyword>
<evidence type="ECO:0000313" key="3">
    <source>
        <dbReference type="Proteomes" id="UP001619887"/>
    </source>
</evidence>
<feature type="compositionally biased region" description="Low complexity" evidence="1">
    <location>
        <begin position="35"/>
        <end position="50"/>
    </location>
</feature>
<evidence type="ECO:0000256" key="1">
    <source>
        <dbReference type="SAM" id="MobiDB-lite"/>
    </source>
</evidence>
<reference evidence="2 3" key="2">
    <citation type="journal article" date="2024" name="G3 (Bethesda)">
        <title>The genome of the cryopelagic Antarctic bald notothen, Trematomus borchgrevinki.</title>
        <authorList>
            <person name="Rayamajhi N."/>
            <person name="Rivera-Colon A.G."/>
            <person name="Minhas B.F."/>
            <person name="Cheng C.C."/>
            <person name="Catchen J.M."/>
        </authorList>
    </citation>
    <scope>NUCLEOTIDE SEQUENCE [LARGE SCALE GENOMIC DNA]</scope>
    <source>
        <strain evidence="2">AGRC-2024</strain>
    </source>
</reference>
<feature type="compositionally biased region" description="Basic residues" evidence="1">
    <location>
        <begin position="113"/>
        <end position="124"/>
    </location>
</feature>
<name>A0ABD2HKX5_PAGBO</name>
<accession>A0ABD2HKX5</accession>
<protein>
    <submittedName>
        <fullName evidence="2">Uncharacterized protein</fullName>
    </submittedName>
</protein>
<sequence>MPVQQITVVPTKETASNGKSSTRSKDKTEGRKAPGRSGSRSSNISKASNSTAGPATASRTSITPSSQDICSSSQLTHVEEDVSESQKPENPTHSSVMIVTNTTLGSAAPAQKKQVKRRHRRKKSSCSPDLVETNGKPEHRELPPSPPHRRGPAL</sequence>